<comment type="function">
    <text evidence="1">Component of the ubiquinol-cytochrome c reductase complex (complex III or cytochrome b-c1 complex), which is a respiratory chain that generates an electrochemical potential coupled to ATP synthesis.</text>
</comment>
<dbReference type="GO" id="GO:0008121">
    <property type="term" value="F:quinol-cytochrome-c reductase activity"/>
    <property type="evidence" value="ECO:0007669"/>
    <property type="project" value="UniProtKB-EC"/>
</dbReference>
<evidence type="ECO:0000256" key="15">
    <source>
        <dbReference type="ARBA" id="ARBA00023004"/>
    </source>
</evidence>
<keyword evidence="17 20" id="KW-0472">Membrane</keyword>
<evidence type="ECO:0000256" key="19">
    <source>
        <dbReference type="ARBA" id="ARBA00029351"/>
    </source>
</evidence>
<accession>A0A090AJN5</accession>
<dbReference type="InterPro" id="IPR005805">
    <property type="entry name" value="Rieske_Fe-S_prot_C"/>
</dbReference>
<dbReference type="InterPro" id="IPR017941">
    <property type="entry name" value="Rieske_2Fe-2S"/>
</dbReference>
<dbReference type="KEGG" id="tig:THII_0853"/>
<evidence type="ECO:0000256" key="1">
    <source>
        <dbReference type="ARBA" id="ARBA00002444"/>
    </source>
</evidence>
<dbReference type="SUPFAM" id="SSF50022">
    <property type="entry name" value="ISP domain"/>
    <property type="match status" value="1"/>
</dbReference>
<dbReference type="PANTHER" id="PTHR10134">
    <property type="entry name" value="CYTOCHROME B-C1 COMPLEX SUBUNIT RIESKE, MITOCHONDRIAL"/>
    <property type="match status" value="1"/>
</dbReference>
<evidence type="ECO:0000256" key="14">
    <source>
        <dbReference type="ARBA" id="ARBA00022989"/>
    </source>
</evidence>
<dbReference type="GO" id="GO:0005886">
    <property type="term" value="C:plasma membrane"/>
    <property type="evidence" value="ECO:0007669"/>
    <property type="project" value="UniProtKB-SubCell"/>
</dbReference>
<comment type="similarity">
    <text evidence="3">Belongs to the Rieske iron-sulfur protein family.</text>
</comment>
<feature type="transmembrane region" description="Helical" evidence="20">
    <location>
        <begin position="22"/>
        <end position="44"/>
    </location>
</feature>
<keyword evidence="15" id="KW-0408">Iron</keyword>
<dbReference type="AlphaFoldDB" id="A0A090AJN5"/>
<keyword evidence="16" id="KW-0411">Iron-sulfur</keyword>
<dbReference type="Gene3D" id="2.102.10.10">
    <property type="entry name" value="Rieske [2Fe-2S] iron-sulphur domain"/>
    <property type="match status" value="1"/>
</dbReference>
<evidence type="ECO:0000256" key="2">
    <source>
        <dbReference type="ARBA" id="ARBA00004162"/>
    </source>
</evidence>
<evidence type="ECO:0000256" key="3">
    <source>
        <dbReference type="ARBA" id="ARBA00010651"/>
    </source>
</evidence>
<evidence type="ECO:0000256" key="18">
    <source>
        <dbReference type="ARBA" id="ARBA00023157"/>
    </source>
</evidence>
<keyword evidence="9 20" id="KW-0812">Transmembrane</keyword>
<evidence type="ECO:0000313" key="23">
    <source>
        <dbReference type="EMBL" id="BAP55150.1"/>
    </source>
</evidence>
<evidence type="ECO:0000256" key="8">
    <source>
        <dbReference type="ARBA" id="ARBA00022475"/>
    </source>
</evidence>
<evidence type="ECO:0000256" key="7">
    <source>
        <dbReference type="ARBA" id="ARBA00022448"/>
    </source>
</evidence>
<gene>
    <name evidence="23" type="ORF">THII_0853</name>
</gene>
<evidence type="ECO:0000256" key="17">
    <source>
        <dbReference type="ARBA" id="ARBA00023136"/>
    </source>
</evidence>
<keyword evidence="7 20" id="KW-0813">Transport</keyword>
<evidence type="ECO:0000256" key="12">
    <source>
        <dbReference type="ARBA" id="ARBA00022967"/>
    </source>
</evidence>
<dbReference type="STRING" id="40754.THII_0853"/>
<dbReference type="GO" id="GO:0046872">
    <property type="term" value="F:metal ion binding"/>
    <property type="evidence" value="ECO:0007669"/>
    <property type="project" value="UniProtKB-KW"/>
</dbReference>
<evidence type="ECO:0000256" key="4">
    <source>
        <dbReference type="ARBA" id="ARBA00011649"/>
    </source>
</evidence>
<keyword evidence="10" id="KW-0001">2Fe-2S</keyword>
<dbReference type="Pfam" id="PF00355">
    <property type="entry name" value="Rieske"/>
    <property type="match status" value="1"/>
</dbReference>
<evidence type="ECO:0000256" key="16">
    <source>
        <dbReference type="ARBA" id="ARBA00023014"/>
    </source>
</evidence>
<organism evidence="23 24">
    <name type="scientific">Thioploca ingrica</name>
    <dbReference type="NCBI Taxonomy" id="40754"/>
    <lineage>
        <taxon>Bacteria</taxon>
        <taxon>Pseudomonadati</taxon>
        <taxon>Pseudomonadota</taxon>
        <taxon>Gammaproteobacteria</taxon>
        <taxon>Thiotrichales</taxon>
        <taxon>Thiotrichaceae</taxon>
        <taxon>Thioploca</taxon>
    </lineage>
</organism>
<evidence type="ECO:0000256" key="21">
    <source>
        <dbReference type="RuleBase" id="RU004497"/>
    </source>
</evidence>
<comment type="miscellaneous">
    <text evidence="20">The Rieske protein is a high potential 2Fe-2S protein.</text>
</comment>
<keyword evidence="14 20" id="KW-1133">Transmembrane helix</keyword>
<keyword evidence="13 20" id="KW-0249">Electron transport</keyword>
<dbReference type="InterPro" id="IPR006317">
    <property type="entry name" value="Ubiquinol_cyt_c_Rdtase_Fe-S-su"/>
</dbReference>
<dbReference type="InterPro" id="IPR006311">
    <property type="entry name" value="TAT_signal"/>
</dbReference>
<evidence type="ECO:0000313" key="24">
    <source>
        <dbReference type="Proteomes" id="UP000031623"/>
    </source>
</evidence>
<feature type="domain" description="Rieske" evidence="22">
    <location>
        <begin position="97"/>
        <end position="200"/>
    </location>
</feature>
<evidence type="ECO:0000259" key="22">
    <source>
        <dbReference type="PROSITE" id="PS51296"/>
    </source>
</evidence>
<protein>
    <recommendedName>
        <fullName evidence="6 20">Ubiquinol-cytochrome c reductase iron-sulfur subunit</fullName>
        <ecNumber evidence="5 20">7.1.1.8</ecNumber>
    </recommendedName>
</protein>
<comment type="catalytic activity">
    <reaction evidence="19 20">
        <text>a quinol + 2 Fe(III)-[cytochrome c](out) = a quinone + 2 Fe(II)-[cytochrome c](out) + 2 H(+)(out)</text>
        <dbReference type="Rhea" id="RHEA:11484"/>
        <dbReference type="Rhea" id="RHEA-COMP:10350"/>
        <dbReference type="Rhea" id="RHEA-COMP:14399"/>
        <dbReference type="ChEBI" id="CHEBI:15378"/>
        <dbReference type="ChEBI" id="CHEBI:24646"/>
        <dbReference type="ChEBI" id="CHEBI:29033"/>
        <dbReference type="ChEBI" id="CHEBI:29034"/>
        <dbReference type="ChEBI" id="CHEBI:132124"/>
        <dbReference type="EC" id="7.1.1.8"/>
    </reaction>
</comment>
<reference evidence="23 24" key="1">
    <citation type="journal article" date="2014" name="ISME J.">
        <title>Ecophysiology of Thioploca ingrica as revealed by the complete genome sequence supplemented with proteomic evidence.</title>
        <authorList>
            <person name="Kojima H."/>
            <person name="Ogura Y."/>
            <person name="Yamamoto N."/>
            <person name="Togashi T."/>
            <person name="Mori H."/>
            <person name="Watanabe T."/>
            <person name="Nemoto F."/>
            <person name="Kurokawa K."/>
            <person name="Hayashi T."/>
            <person name="Fukui M."/>
        </authorList>
    </citation>
    <scope>NUCLEOTIDE SEQUENCE [LARGE SCALE GENOMIC DNA]</scope>
</reference>
<keyword evidence="11" id="KW-0479">Metal-binding</keyword>
<dbReference type="GO" id="GO:0051537">
    <property type="term" value="F:2 iron, 2 sulfur cluster binding"/>
    <property type="evidence" value="ECO:0007669"/>
    <property type="project" value="UniProtKB-KW"/>
</dbReference>
<dbReference type="EMBL" id="AP014633">
    <property type="protein sequence ID" value="BAP55150.1"/>
    <property type="molecule type" value="Genomic_DNA"/>
</dbReference>
<evidence type="ECO:0000256" key="13">
    <source>
        <dbReference type="ARBA" id="ARBA00022982"/>
    </source>
</evidence>
<evidence type="ECO:0000256" key="20">
    <source>
        <dbReference type="RuleBase" id="RU004494"/>
    </source>
</evidence>
<dbReference type="PROSITE" id="PS51296">
    <property type="entry name" value="RIESKE"/>
    <property type="match status" value="1"/>
</dbReference>
<dbReference type="InterPro" id="IPR036922">
    <property type="entry name" value="Rieske_2Fe-2S_sf"/>
</dbReference>
<comment type="cofactor">
    <cofactor evidence="20">
        <name>[2Fe-2S] cluster</name>
        <dbReference type="ChEBI" id="CHEBI:190135"/>
    </cofactor>
    <text evidence="20">Binds 1 [2Fe-2S] cluster per subunit.</text>
</comment>
<evidence type="ECO:0000256" key="9">
    <source>
        <dbReference type="ARBA" id="ARBA00022692"/>
    </source>
</evidence>
<comment type="subcellular location">
    <subcellularLocation>
        <location evidence="2">Cell membrane</location>
        <topology evidence="2">Single-pass membrane protein</topology>
    </subcellularLocation>
</comment>
<dbReference type="PRINTS" id="PR00162">
    <property type="entry name" value="RIESKE"/>
</dbReference>
<sequence length="210" mass="22755">MSTNSTAEGMTEGIDDKGRRRFLIAATTVVGAVGVGFTAVPFILSMQPSAKTQAAGAPVEVDISKIEPGQRLTVEWRGKPIWIVRRTQENLQELESLNALLRDPNSEAIQQPKYAQNATRSLKPEYLVVIGICTHLGCSPSFVKKDDPQAASIREGWKGGFFCPCHGSLFDLAGRVYQGVPAPLNLVVPPYTYLSETKIMVGVDHKEGAA</sequence>
<evidence type="ECO:0000256" key="6">
    <source>
        <dbReference type="ARBA" id="ARBA00019816"/>
    </source>
</evidence>
<proteinExistence type="inferred from homology"/>
<dbReference type="Pfam" id="PF10399">
    <property type="entry name" value="UCR_Fe-S_N"/>
    <property type="match status" value="1"/>
</dbReference>
<dbReference type="Proteomes" id="UP000031623">
    <property type="component" value="Chromosome"/>
</dbReference>
<dbReference type="EC" id="7.1.1.8" evidence="5 20"/>
<keyword evidence="24" id="KW-1185">Reference proteome</keyword>
<keyword evidence="12" id="KW-1278">Translocase</keyword>
<dbReference type="InterPro" id="IPR014349">
    <property type="entry name" value="Rieske_Fe-S_prot"/>
</dbReference>
<dbReference type="CDD" id="cd03470">
    <property type="entry name" value="Rieske_cytochrome_bc1"/>
    <property type="match status" value="1"/>
</dbReference>
<name>A0A090AJN5_9GAMM</name>
<dbReference type="Gene3D" id="1.20.5.510">
    <property type="entry name" value="Single helix bin"/>
    <property type="match status" value="1"/>
</dbReference>
<evidence type="ECO:0000256" key="5">
    <source>
        <dbReference type="ARBA" id="ARBA00012951"/>
    </source>
</evidence>
<evidence type="ECO:0000256" key="11">
    <source>
        <dbReference type="ARBA" id="ARBA00022723"/>
    </source>
</evidence>
<evidence type="ECO:0000256" key="10">
    <source>
        <dbReference type="ARBA" id="ARBA00022714"/>
    </source>
</evidence>
<dbReference type="PROSITE" id="PS51318">
    <property type="entry name" value="TAT"/>
    <property type="match status" value="1"/>
</dbReference>
<comment type="subunit">
    <text evidence="4 21">The main subunits of complex b-c1 are: cytochrome b, cytochrome c1 and the Rieske protein.</text>
</comment>
<keyword evidence="8" id="KW-1003">Cell membrane</keyword>
<keyword evidence="18" id="KW-1015">Disulfide bond</keyword>
<dbReference type="NCBIfam" id="TIGR01416">
    <property type="entry name" value="Rieske_proteo"/>
    <property type="match status" value="1"/>
</dbReference>
<dbReference type="InterPro" id="IPR019470">
    <property type="entry name" value="Ubiq_cytC_Rdtase_Fe-S_su_TAT"/>
</dbReference>
<dbReference type="HOGENOM" id="CLU_055690_0_2_6"/>